<dbReference type="AlphaFoldDB" id="A0A5Z3T478"/>
<sequence>MPTKHIDAAQWEQIEELTLELTRQRNQIVKESEVMKIIIDSGLSKTTKEEISRQLDYKPSCSVIIMYKINGTSVIENIAKPTVMELINSRTPGNPCMIFIYGKTCSGRSTFIKKLKEQWDIITYDNLPDPERDIISHARGNYENGNSVAVVIHASNQVAAMKKIFPEEERMLKIGEVFEHKV</sequence>
<proteinExistence type="predicted"/>
<comment type="caution">
    <text evidence="1">The sequence shown here is derived from an EMBL/GenBank/DDBJ whole genome shotgun (WGS) entry which is preliminary data.</text>
</comment>
<evidence type="ECO:0000313" key="1">
    <source>
        <dbReference type="EMBL" id="ECR8304746.1"/>
    </source>
</evidence>
<name>A0A5Z3T478_SALER</name>
<gene>
    <name evidence="1" type="ORF">F2D56_21610</name>
</gene>
<organism evidence="1">
    <name type="scientific">Salmonella enterica</name>
    <name type="common">Salmonella choleraesuis</name>
    <dbReference type="NCBI Taxonomy" id="28901"/>
    <lineage>
        <taxon>Bacteria</taxon>
        <taxon>Pseudomonadati</taxon>
        <taxon>Pseudomonadota</taxon>
        <taxon>Gammaproteobacteria</taxon>
        <taxon>Enterobacterales</taxon>
        <taxon>Enterobacteriaceae</taxon>
        <taxon>Salmonella</taxon>
    </lineage>
</organism>
<accession>A0A5Z3T478</accession>
<protein>
    <submittedName>
        <fullName evidence="1">Uncharacterized protein</fullName>
    </submittedName>
</protein>
<dbReference type="EMBL" id="AAKHMX010000014">
    <property type="protein sequence ID" value="ECR8304746.1"/>
    <property type="molecule type" value="Genomic_DNA"/>
</dbReference>
<reference evidence="1" key="1">
    <citation type="submission" date="2019-09" db="EMBL/GenBank/DDBJ databases">
        <authorList>
            <consortium name="PulseNet: The National Subtyping Network for Foodborne Disease Surveillance"/>
            <person name="Tarr C.L."/>
            <person name="Trees E."/>
            <person name="Katz L.S."/>
            <person name="Carleton-Romer H.A."/>
            <person name="Stroika S."/>
            <person name="Kucerova Z."/>
            <person name="Roache K.F."/>
            <person name="Sabol A.L."/>
            <person name="Besser J."/>
            <person name="Gerner-Smidt P."/>
        </authorList>
    </citation>
    <scope>NUCLEOTIDE SEQUENCE</scope>
    <source>
        <strain evidence="1">PNUSAS096893</strain>
    </source>
</reference>